<comment type="caution">
    <text evidence="2">The sequence shown here is derived from an EMBL/GenBank/DDBJ whole genome shotgun (WGS) entry which is preliminary data.</text>
</comment>
<protein>
    <submittedName>
        <fullName evidence="2">Branched-subunit amino acid aminotransferase/4-amino-4-deoxychorismate lyase</fullName>
    </submittedName>
</protein>
<evidence type="ECO:0000256" key="1">
    <source>
        <dbReference type="ARBA" id="ARBA00009320"/>
    </source>
</evidence>
<dbReference type="InterPro" id="IPR036038">
    <property type="entry name" value="Aminotransferase-like"/>
</dbReference>
<keyword evidence="3" id="KW-1185">Reference proteome</keyword>
<reference evidence="2 3" key="1">
    <citation type="submission" date="2018-11" db="EMBL/GenBank/DDBJ databases">
        <title>Sequencing the genomes of 1000 actinobacteria strains.</title>
        <authorList>
            <person name="Klenk H.-P."/>
        </authorList>
    </citation>
    <scope>NUCLEOTIDE SEQUENCE [LARGE SCALE GENOMIC DNA]</scope>
    <source>
        <strain evidence="2 3">DSM 44781</strain>
    </source>
</reference>
<dbReference type="SUPFAM" id="SSF56752">
    <property type="entry name" value="D-aminoacid aminotransferase-like PLP-dependent enzymes"/>
    <property type="match status" value="1"/>
</dbReference>
<dbReference type="PANTHER" id="PTHR42743">
    <property type="entry name" value="AMINO-ACID AMINOTRANSFERASE"/>
    <property type="match status" value="1"/>
</dbReference>
<keyword evidence="2" id="KW-0456">Lyase</keyword>
<dbReference type="InterPro" id="IPR043132">
    <property type="entry name" value="BCAT-like_C"/>
</dbReference>
<organism evidence="2 3">
    <name type="scientific">Kitasatospora cineracea</name>
    <dbReference type="NCBI Taxonomy" id="88074"/>
    <lineage>
        <taxon>Bacteria</taxon>
        <taxon>Bacillati</taxon>
        <taxon>Actinomycetota</taxon>
        <taxon>Actinomycetes</taxon>
        <taxon>Kitasatosporales</taxon>
        <taxon>Streptomycetaceae</taxon>
        <taxon>Kitasatospora</taxon>
    </lineage>
</organism>
<evidence type="ECO:0000313" key="2">
    <source>
        <dbReference type="EMBL" id="RPE29616.1"/>
    </source>
</evidence>
<evidence type="ECO:0000313" key="3">
    <source>
        <dbReference type="Proteomes" id="UP000266906"/>
    </source>
</evidence>
<dbReference type="Gene3D" id="3.20.10.10">
    <property type="entry name" value="D-amino Acid Aminotransferase, subunit A, domain 2"/>
    <property type="match status" value="1"/>
</dbReference>
<proteinExistence type="inferred from homology"/>
<dbReference type="Pfam" id="PF01063">
    <property type="entry name" value="Aminotran_4"/>
    <property type="match status" value="1"/>
</dbReference>
<dbReference type="NCBIfam" id="NF006734">
    <property type="entry name" value="PRK09266.1"/>
    <property type="match status" value="1"/>
</dbReference>
<accession>A0A3N4RAA6</accession>
<dbReference type="Proteomes" id="UP000266906">
    <property type="component" value="Unassembled WGS sequence"/>
</dbReference>
<dbReference type="GO" id="GO:0046394">
    <property type="term" value="P:carboxylic acid biosynthetic process"/>
    <property type="evidence" value="ECO:0007669"/>
    <property type="project" value="UniProtKB-ARBA"/>
</dbReference>
<dbReference type="AlphaFoldDB" id="A0A3N4RAA6"/>
<keyword evidence="2" id="KW-0808">Transferase</keyword>
<dbReference type="GO" id="GO:0008483">
    <property type="term" value="F:transaminase activity"/>
    <property type="evidence" value="ECO:0007669"/>
    <property type="project" value="UniProtKB-KW"/>
</dbReference>
<comment type="similarity">
    <text evidence="1">Belongs to the class-IV pyridoxal-phosphate-dependent aminotransferase family.</text>
</comment>
<dbReference type="InterPro" id="IPR001544">
    <property type="entry name" value="Aminotrans_IV"/>
</dbReference>
<sequence length="265" mass="28878">MARMLSMEINGRPAGVEDVHRVATWNYGHFTSMQVRAGAVRGLELHLRRLASASRELFGETCERDDARIRELVRHGLGDRSAASVRVSLVPAVDSLSRTDVMVSVSDPVADAPRPALRVRTVTYERELPHLKHAATLGLTYQALQARKSGFDDVLFVGRDGFVREGSVWNAAFWDGEQVLWPDAPVLPGVTMQLLQAALTRVGVPWSTRRLTTGDLPALRAAAATNSHCPNQPLAAVDRVLFPGGDTGLTEVLAAAWAEVPWDSV</sequence>
<gene>
    <name evidence="2" type="ORF">EDD38_6774</name>
</gene>
<dbReference type="GO" id="GO:0016829">
    <property type="term" value="F:lyase activity"/>
    <property type="evidence" value="ECO:0007669"/>
    <property type="project" value="UniProtKB-KW"/>
</dbReference>
<dbReference type="PANTHER" id="PTHR42743:SF13">
    <property type="entry name" value="P-LOOP CONTAINING NUCLEOSIDE TRIPHOSPHATE HYDROLASE PROTEIN"/>
    <property type="match status" value="1"/>
</dbReference>
<keyword evidence="2" id="KW-0032">Aminotransferase</keyword>
<name>A0A3N4RAA6_9ACTN</name>
<dbReference type="InterPro" id="IPR050571">
    <property type="entry name" value="Class-IV_PLP-Dep_Aminotrnsfr"/>
</dbReference>
<dbReference type="EMBL" id="RKQG01000002">
    <property type="protein sequence ID" value="RPE29616.1"/>
    <property type="molecule type" value="Genomic_DNA"/>
</dbReference>